<evidence type="ECO:0000256" key="10">
    <source>
        <dbReference type="ARBA" id="ARBA00022842"/>
    </source>
</evidence>
<dbReference type="EMBL" id="QRUH01000005">
    <property type="protein sequence ID" value="RGR49367.1"/>
    <property type="molecule type" value="Genomic_DNA"/>
</dbReference>
<comment type="catalytic activity">
    <reaction evidence="14 15">
        <text>DNA(n) + a 2'-deoxyribonucleoside 5'-triphosphate = DNA(n+1) + diphosphate</text>
        <dbReference type="Rhea" id="RHEA:22508"/>
        <dbReference type="Rhea" id="RHEA-COMP:17339"/>
        <dbReference type="Rhea" id="RHEA-COMP:17340"/>
        <dbReference type="ChEBI" id="CHEBI:33019"/>
        <dbReference type="ChEBI" id="CHEBI:61560"/>
        <dbReference type="ChEBI" id="CHEBI:173112"/>
        <dbReference type="EC" id="2.7.7.7"/>
    </reaction>
</comment>
<evidence type="ECO:0000256" key="14">
    <source>
        <dbReference type="ARBA" id="ARBA00049244"/>
    </source>
</evidence>
<protein>
    <recommendedName>
        <fullName evidence="15">DNA polymerase IV</fullName>
        <shortName evidence="15">Pol IV</shortName>
        <ecNumber evidence="15">2.7.7.7</ecNumber>
    </recommendedName>
</protein>
<dbReference type="EMBL" id="CYZD01000013">
    <property type="protein sequence ID" value="CUO53647.1"/>
    <property type="molecule type" value="Genomic_DNA"/>
</dbReference>
<keyword evidence="3 15" id="KW-0515">Mutator protein</keyword>
<dbReference type="Proteomes" id="UP000261222">
    <property type="component" value="Unassembled WGS sequence"/>
</dbReference>
<dbReference type="PANTHER" id="PTHR11076:SF35">
    <property type="entry name" value="DNA REPAIR PROTEIN HOMOLOG YOBH"/>
    <property type="match status" value="1"/>
</dbReference>
<dbReference type="Gene3D" id="1.10.150.20">
    <property type="entry name" value="5' to 3' exonuclease, C-terminal subdomain"/>
    <property type="match status" value="1"/>
</dbReference>
<evidence type="ECO:0000313" key="40">
    <source>
        <dbReference type="Proteomes" id="UP000293506"/>
    </source>
</evidence>
<evidence type="ECO:0000313" key="34">
    <source>
        <dbReference type="Proteomes" id="UP000283928"/>
    </source>
</evidence>
<keyword evidence="5 15" id="KW-0808">Transferase</keyword>
<accession>A0A174LSG4</accession>
<reference evidence="29 30" key="1">
    <citation type="submission" date="2015-09" db="EMBL/GenBank/DDBJ databases">
        <authorList>
            <consortium name="Pathogen Informatics"/>
        </authorList>
    </citation>
    <scope>NUCLEOTIDE SEQUENCE [LARGE SCALE GENOMIC DNA]</scope>
    <source>
        <strain evidence="17 29">2789STDY5608837</strain>
        <strain evidence="18 30">2789STDY5834921</strain>
    </source>
</reference>
<feature type="binding site" evidence="15">
    <location>
        <position position="110"/>
    </location>
    <ligand>
        <name>Mg(2+)</name>
        <dbReference type="ChEBI" id="CHEBI:18420"/>
    </ligand>
</feature>
<evidence type="ECO:0000256" key="8">
    <source>
        <dbReference type="ARBA" id="ARBA00022723"/>
    </source>
</evidence>
<evidence type="ECO:0000313" key="37">
    <source>
        <dbReference type="Proteomes" id="UP000284644"/>
    </source>
</evidence>
<evidence type="ECO:0000313" key="35">
    <source>
        <dbReference type="Proteomes" id="UP000284220"/>
    </source>
</evidence>
<comment type="function">
    <text evidence="15">Poorly processive, error-prone DNA polymerase involved in untargeted mutagenesis. Copies undamaged DNA at stalled replication forks, which arise in vivo from mismatched or misaligned primer ends. These misaligned primers can be extended by PolIV. Exhibits no 3'-5' exonuclease (proofreading) activity. May be involved in translesional synthesis, in conjunction with the beta clamp from PolIII.</text>
</comment>
<comment type="similarity">
    <text evidence="2 15">Belongs to the DNA polymerase type-Y family.</text>
</comment>
<evidence type="ECO:0000313" key="24">
    <source>
        <dbReference type="EMBL" id="RHE74954.1"/>
    </source>
</evidence>
<dbReference type="GeneID" id="79803348"/>
<keyword evidence="11 15" id="KW-0239">DNA-directed DNA polymerase</keyword>
<dbReference type="SUPFAM" id="SSF56672">
    <property type="entry name" value="DNA/RNA polymerases"/>
    <property type="match status" value="1"/>
</dbReference>
<keyword evidence="4 15" id="KW-0963">Cytoplasm</keyword>
<dbReference type="GO" id="GO:0006281">
    <property type="term" value="P:DNA repair"/>
    <property type="evidence" value="ECO:0007669"/>
    <property type="project" value="UniProtKB-UniRule"/>
</dbReference>
<evidence type="ECO:0000256" key="6">
    <source>
        <dbReference type="ARBA" id="ARBA00022695"/>
    </source>
</evidence>
<dbReference type="OrthoDB" id="9808813at2"/>
<evidence type="ECO:0000256" key="15">
    <source>
        <dbReference type="HAMAP-Rule" id="MF_01113"/>
    </source>
</evidence>
<dbReference type="PROSITE" id="PS50173">
    <property type="entry name" value="UMUC"/>
    <property type="match status" value="1"/>
</dbReference>
<dbReference type="GO" id="GO:0003887">
    <property type="term" value="F:DNA-directed DNA polymerase activity"/>
    <property type="evidence" value="ECO:0007669"/>
    <property type="project" value="UniProtKB-UniRule"/>
</dbReference>
<dbReference type="EMBL" id="QRZI01000011">
    <property type="protein sequence ID" value="RGV61932.1"/>
    <property type="molecule type" value="Genomic_DNA"/>
</dbReference>
<dbReference type="InterPro" id="IPR050116">
    <property type="entry name" value="DNA_polymerase-Y"/>
</dbReference>
<dbReference type="Proteomes" id="UP000284644">
    <property type="component" value="Unassembled WGS sequence"/>
</dbReference>
<dbReference type="GO" id="GO:0009432">
    <property type="term" value="P:SOS response"/>
    <property type="evidence" value="ECO:0007669"/>
    <property type="project" value="TreeGrafter"/>
</dbReference>
<keyword evidence="13 15" id="KW-0234">DNA repair</keyword>
<dbReference type="Gene3D" id="3.30.1490.100">
    <property type="entry name" value="DNA polymerase, Y-family, little finger domain"/>
    <property type="match status" value="1"/>
</dbReference>
<evidence type="ECO:0000256" key="12">
    <source>
        <dbReference type="ARBA" id="ARBA00023125"/>
    </source>
</evidence>
<evidence type="ECO:0000256" key="2">
    <source>
        <dbReference type="ARBA" id="ARBA00010945"/>
    </source>
</evidence>
<dbReference type="Proteomes" id="UP000265808">
    <property type="component" value="Unassembled WGS sequence"/>
</dbReference>
<dbReference type="SUPFAM" id="SSF100879">
    <property type="entry name" value="Lesion bypass DNA polymerase (Y-family), little finger domain"/>
    <property type="match status" value="1"/>
</dbReference>
<evidence type="ECO:0000313" key="39">
    <source>
        <dbReference type="Proteomes" id="UP000285897"/>
    </source>
</evidence>
<dbReference type="EMBL" id="QSHL01000003">
    <property type="protein sequence ID" value="RHC08571.1"/>
    <property type="molecule type" value="Genomic_DNA"/>
</dbReference>
<dbReference type="Pfam" id="PF21999">
    <property type="entry name" value="IMS_HHH_1"/>
    <property type="match status" value="1"/>
</dbReference>
<evidence type="ECO:0000313" key="23">
    <source>
        <dbReference type="EMBL" id="RHE11398.1"/>
    </source>
</evidence>
<keyword evidence="9 15" id="KW-0227">DNA damage</keyword>
<reference evidence="31 32" key="2">
    <citation type="submission" date="2018-08" db="EMBL/GenBank/DDBJ databases">
        <title>A genome reference for cultivated species of the human gut microbiota.</title>
        <authorList>
            <person name="Zou Y."/>
            <person name="Xue W."/>
            <person name="Luo G."/>
        </authorList>
    </citation>
    <scope>NUCLEOTIDE SEQUENCE [LARGE SCALE GENOMIC DNA]</scope>
    <source>
        <strain evidence="21 33">AF14-23</strain>
        <strain evidence="20 38">AF25-21</strain>
        <strain evidence="27 39">AF37-6AC</strain>
        <strain evidence="26 36">AF39-4</strain>
        <strain evidence="25 35">AM22-9LB</strain>
        <strain evidence="24 34">AM27-32LB</strain>
        <strain evidence="23 37">AM29-25AC</strain>
        <strain evidence="22 32">AM37-4AC</strain>
        <strain evidence="19 31">OM06-11AA</strain>
    </source>
</reference>
<evidence type="ECO:0000313" key="32">
    <source>
        <dbReference type="Proteomes" id="UP000265808"/>
    </source>
</evidence>
<dbReference type="EMBL" id="CZBA01000003">
    <property type="protein sequence ID" value="CUP25921.1"/>
    <property type="molecule type" value="Genomic_DNA"/>
</dbReference>
<dbReference type="Proteomes" id="UP000284267">
    <property type="component" value="Unassembled WGS sequence"/>
</dbReference>
<proteinExistence type="inferred from homology"/>
<dbReference type="InterPro" id="IPR043502">
    <property type="entry name" value="DNA/RNA_pol_sf"/>
</dbReference>
<feature type="site" description="Substrate discrimination" evidence="15">
    <location>
        <position position="14"/>
    </location>
</feature>
<dbReference type="GO" id="GO:0042276">
    <property type="term" value="P:error-prone translesion synthesis"/>
    <property type="evidence" value="ECO:0007669"/>
    <property type="project" value="TreeGrafter"/>
</dbReference>
<keyword evidence="10 15" id="KW-0460">Magnesium</keyword>
<evidence type="ECO:0000256" key="5">
    <source>
        <dbReference type="ARBA" id="ARBA00022679"/>
    </source>
</evidence>
<sequence>MSRLIFHIDVNSAFLSWESARRVKQGLSDLRDIPACIGGDPKKRTGIVVAKSIPAKKYGITTGEPVAMALRKCPELVIVKSDFELYIKCSRAFKEICASYAPVMESFSIDEVFLDMTGTSLIYPDPIKTAHEIKDKIRDELGFTVNVGISTNKLLAKMASDFEKPDKVHTLFPEEIPTKMWPLSVRDLLFLGKAFEKKLTEAGIRTIGDMAHVSESEIQALLGNKAGHQLHQYALGIDESPVKAKPEEAKGFSVETTFNDDIVSVEQVLPILLEQCDVVTTRMRRKGKKCTSVSVTFRTLDFKNKSHQTTLSNATDMTDEIFRNAKKLFTESWKGEPLRLIGVALTNLTDESFEQLSLFEDNEKKERHRKLDATMDEIRQKFGNDKITRASIMNSNSGIARKARAQMKNELEISCGKQAEKGKDNGRNI</sequence>
<name>A0A174LSG4_9FIRM</name>
<feature type="active site" evidence="15">
    <location>
        <position position="111"/>
    </location>
</feature>
<feature type="binding site" evidence="15">
    <location>
        <position position="9"/>
    </location>
    <ligand>
        <name>Mg(2+)</name>
        <dbReference type="ChEBI" id="CHEBI:18420"/>
    </ligand>
</feature>
<dbReference type="Proteomes" id="UP000095413">
    <property type="component" value="Unassembled WGS sequence"/>
</dbReference>
<dbReference type="EMBL" id="QSKO01000010">
    <property type="protein sequence ID" value="RHE74954.1"/>
    <property type="molecule type" value="Genomic_DNA"/>
</dbReference>
<evidence type="ECO:0000256" key="4">
    <source>
        <dbReference type="ARBA" id="ARBA00022490"/>
    </source>
</evidence>
<dbReference type="Proteomes" id="UP000285839">
    <property type="component" value="Unassembled WGS sequence"/>
</dbReference>
<evidence type="ECO:0000313" key="27">
    <source>
        <dbReference type="EMBL" id="RHL48538.1"/>
    </source>
</evidence>
<evidence type="ECO:0000256" key="11">
    <source>
        <dbReference type="ARBA" id="ARBA00022932"/>
    </source>
</evidence>
<evidence type="ECO:0000313" key="29">
    <source>
        <dbReference type="Proteomes" id="UP000095409"/>
    </source>
</evidence>
<evidence type="ECO:0000313" key="31">
    <source>
        <dbReference type="Proteomes" id="UP000261222"/>
    </source>
</evidence>
<evidence type="ECO:0000313" key="33">
    <source>
        <dbReference type="Proteomes" id="UP000265828"/>
    </source>
</evidence>
<dbReference type="CDD" id="cd03586">
    <property type="entry name" value="PolY_Pol_IV_kappa"/>
    <property type="match status" value="1"/>
</dbReference>
<dbReference type="Pfam" id="PF00817">
    <property type="entry name" value="IMS"/>
    <property type="match status" value="1"/>
</dbReference>
<dbReference type="Proteomes" id="UP000293506">
    <property type="component" value="Unassembled WGS sequence"/>
</dbReference>
<gene>
    <name evidence="18" type="primary">dinB_1</name>
    <name evidence="15 17" type="synonym">dinB</name>
    <name evidence="27" type="ORF">DW021_07665</name>
    <name evidence="26" type="ORF">DW040_07460</name>
    <name evidence="25" type="ORF">DW272_07325</name>
    <name evidence="24" type="ORF">DW723_08425</name>
    <name evidence="23" type="ORF">DW767_12185</name>
    <name evidence="22" type="ORF">DW859_06790</name>
    <name evidence="21" type="ORF">DWW07_14435</name>
    <name evidence="20" type="ORF">DWY46_08515</name>
    <name evidence="19" type="ORF">DXB81_12865</name>
    <name evidence="28" type="ORF">EAI82_10790</name>
    <name evidence="17" type="ORF">ERS852394_02426</name>
    <name evidence="18" type="ORF">ERS852533_00793</name>
</gene>
<dbReference type="EMBL" id="QROS01000004">
    <property type="protein sequence ID" value="RHL48538.1"/>
    <property type="molecule type" value="Genomic_DNA"/>
</dbReference>
<evidence type="ECO:0000313" key="38">
    <source>
        <dbReference type="Proteomes" id="UP000285839"/>
    </source>
</evidence>
<comment type="subunit">
    <text evidence="15">Monomer.</text>
</comment>
<evidence type="ECO:0000313" key="25">
    <source>
        <dbReference type="EMBL" id="RHG17835.1"/>
    </source>
</evidence>
<organism evidence="18 30">
    <name type="scientific">Blautia obeum</name>
    <dbReference type="NCBI Taxonomy" id="40520"/>
    <lineage>
        <taxon>Bacteria</taxon>
        <taxon>Bacillati</taxon>
        <taxon>Bacillota</taxon>
        <taxon>Clostridia</taxon>
        <taxon>Lachnospirales</taxon>
        <taxon>Lachnospiraceae</taxon>
        <taxon>Blautia</taxon>
    </lineage>
</organism>
<evidence type="ECO:0000313" key="19">
    <source>
        <dbReference type="EMBL" id="RGN03318.1"/>
    </source>
</evidence>
<comment type="subcellular location">
    <subcellularLocation>
        <location evidence="1 15">Cytoplasm</location>
    </subcellularLocation>
</comment>
<feature type="domain" description="UmuC" evidence="16">
    <location>
        <begin position="5"/>
        <end position="192"/>
    </location>
</feature>
<evidence type="ECO:0000313" key="30">
    <source>
        <dbReference type="Proteomes" id="UP000095413"/>
    </source>
</evidence>
<dbReference type="EMBL" id="QRHZ01000003">
    <property type="protein sequence ID" value="RHG17835.1"/>
    <property type="molecule type" value="Genomic_DNA"/>
</dbReference>
<evidence type="ECO:0000313" key="26">
    <source>
        <dbReference type="EMBL" id="RHK95663.1"/>
    </source>
</evidence>
<dbReference type="InterPro" id="IPR043128">
    <property type="entry name" value="Rev_trsase/Diguanyl_cyclase"/>
</dbReference>
<dbReference type="Proteomes" id="UP000285897">
    <property type="component" value="Unassembled WGS sequence"/>
</dbReference>
<evidence type="ECO:0000256" key="13">
    <source>
        <dbReference type="ARBA" id="ARBA00023204"/>
    </source>
</evidence>
<dbReference type="PANTHER" id="PTHR11076">
    <property type="entry name" value="DNA REPAIR POLYMERASE UMUC / TRANSFERASE FAMILY MEMBER"/>
    <property type="match status" value="1"/>
</dbReference>
<evidence type="ECO:0000256" key="9">
    <source>
        <dbReference type="ARBA" id="ARBA00022763"/>
    </source>
</evidence>
<dbReference type="HAMAP" id="MF_01113">
    <property type="entry name" value="DNApol_IV"/>
    <property type="match status" value="1"/>
</dbReference>
<dbReference type="Gene3D" id="3.40.1170.60">
    <property type="match status" value="1"/>
</dbReference>
<dbReference type="InterPro" id="IPR022880">
    <property type="entry name" value="DNApol_IV"/>
</dbReference>
<dbReference type="FunFam" id="3.30.1490.100:FF:000004">
    <property type="entry name" value="DNA polymerase IV"/>
    <property type="match status" value="1"/>
</dbReference>
<evidence type="ECO:0000313" key="22">
    <source>
        <dbReference type="EMBL" id="RHC08571.1"/>
    </source>
</evidence>
<dbReference type="RefSeq" id="WP_005426870.1">
    <property type="nucleotide sequence ID" value="NZ_CABJDZ010000003.1"/>
</dbReference>
<dbReference type="EMBL" id="QSUB01000006">
    <property type="protein sequence ID" value="RGN03318.1"/>
    <property type="molecule type" value="Genomic_DNA"/>
</dbReference>
<dbReference type="EMBL" id="QROE01000003">
    <property type="protein sequence ID" value="RHK95663.1"/>
    <property type="molecule type" value="Genomic_DNA"/>
</dbReference>
<dbReference type="GO" id="GO:0003684">
    <property type="term" value="F:damaged DNA binding"/>
    <property type="evidence" value="ECO:0007669"/>
    <property type="project" value="InterPro"/>
</dbReference>
<dbReference type="EC" id="2.7.7.7" evidence="15"/>
<dbReference type="Gene3D" id="3.30.70.270">
    <property type="match status" value="1"/>
</dbReference>
<evidence type="ECO:0000313" key="17">
    <source>
        <dbReference type="EMBL" id="CUO53647.1"/>
    </source>
</evidence>
<dbReference type="Proteomes" id="UP000283928">
    <property type="component" value="Unassembled WGS sequence"/>
</dbReference>
<dbReference type="InterPro" id="IPR053848">
    <property type="entry name" value="IMS_HHH_1"/>
</dbReference>
<reference evidence="28 40" key="3">
    <citation type="journal article" date="2019" name="Science, e1252229">
        <title>Invertible promoters mediate bacterial phase variation, antibiotic resistance, and host adaptation in the gut.</title>
        <authorList>
            <person name="Jiang X."/>
            <person name="Hall A.B."/>
            <person name="Arthur T.D."/>
            <person name="Plichta D.R."/>
            <person name="Covington C.T."/>
            <person name="Poyet M."/>
            <person name="Crothers J."/>
            <person name="Moses P.L."/>
            <person name="Tolonen A.C."/>
            <person name="Vlamakis H."/>
            <person name="Alm E.J."/>
            <person name="Xavier R.J."/>
        </authorList>
    </citation>
    <scope>NUCLEOTIDE SEQUENCE [LARGE SCALE GENOMIC DNA]</scope>
    <source>
        <strain evidence="40">af_0058</strain>
        <strain evidence="28">Af_0058</strain>
    </source>
</reference>
<evidence type="ECO:0000256" key="7">
    <source>
        <dbReference type="ARBA" id="ARBA00022705"/>
    </source>
</evidence>
<dbReference type="GO" id="GO:0006261">
    <property type="term" value="P:DNA-templated DNA replication"/>
    <property type="evidence" value="ECO:0007669"/>
    <property type="project" value="UniProtKB-UniRule"/>
</dbReference>
<dbReference type="InterPro" id="IPR001126">
    <property type="entry name" value="UmuC"/>
</dbReference>
<evidence type="ECO:0000256" key="3">
    <source>
        <dbReference type="ARBA" id="ARBA00022457"/>
    </source>
</evidence>
<evidence type="ECO:0000313" key="20">
    <source>
        <dbReference type="EMBL" id="RGR49367.1"/>
    </source>
</evidence>
<dbReference type="AlphaFoldDB" id="A0A174LSG4"/>
<dbReference type="Pfam" id="PF11799">
    <property type="entry name" value="IMS_C"/>
    <property type="match status" value="1"/>
</dbReference>
<evidence type="ECO:0000313" key="21">
    <source>
        <dbReference type="EMBL" id="RGV61932.1"/>
    </source>
</evidence>
<evidence type="ECO:0000313" key="36">
    <source>
        <dbReference type="Proteomes" id="UP000284267"/>
    </source>
</evidence>
<dbReference type="Proteomes" id="UP000284220">
    <property type="component" value="Unassembled WGS sequence"/>
</dbReference>
<dbReference type="Proteomes" id="UP000265828">
    <property type="component" value="Unassembled WGS sequence"/>
</dbReference>
<dbReference type="GO" id="GO:0000287">
    <property type="term" value="F:magnesium ion binding"/>
    <property type="evidence" value="ECO:0007669"/>
    <property type="project" value="UniProtKB-UniRule"/>
</dbReference>
<evidence type="ECO:0000313" key="18">
    <source>
        <dbReference type="EMBL" id="CUP25921.1"/>
    </source>
</evidence>
<dbReference type="EMBL" id="QSJW01000007">
    <property type="protein sequence ID" value="RHE11398.1"/>
    <property type="molecule type" value="Genomic_DNA"/>
</dbReference>
<dbReference type="InterPro" id="IPR017961">
    <property type="entry name" value="DNA_pol_Y-fam_little_finger"/>
</dbReference>
<dbReference type="GO" id="GO:0005829">
    <property type="term" value="C:cytosol"/>
    <property type="evidence" value="ECO:0007669"/>
    <property type="project" value="TreeGrafter"/>
</dbReference>
<evidence type="ECO:0000259" key="16">
    <source>
        <dbReference type="PROSITE" id="PS50173"/>
    </source>
</evidence>
<keyword evidence="7 15" id="KW-0235">DNA replication</keyword>
<dbReference type="InterPro" id="IPR036775">
    <property type="entry name" value="DNA_pol_Y-fam_lit_finger_sf"/>
</dbReference>
<keyword evidence="6 15" id="KW-0548">Nucleotidyltransferase</keyword>
<dbReference type="EMBL" id="RCXQ01000009">
    <property type="protein sequence ID" value="RYT66009.1"/>
    <property type="molecule type" value="Genomic_DNA"/>
</dbReference>
<comment type="cofactor">
    <cofactor evidence="15">
        <name>Mg(2+)</name>
        <dbReference type="ChEBI" id="CHEBI:18420"/>
    </cofactor>
    <text evidence="15">Binds 2 magnesium ions per subunit.</text>
</comment>
<keyword evidence="12 15" id="KW-0238">DNA-binding</keyword>
<dbReference type="Proteomes" id="UP000095409">
    <property type="component" value="Unassembled WGS sequence"/>
</dbReference>
<evidence type="ECO:0000313" key="28">
    <source>
        <dbReference type="EMBL" id="RYT66009.1"/>
    </source>
</evidence>
<evidence type="ECO:0000256" key="1">
    <source>
        <dbReference type="ARBA" id="ARBA00004496"/>
    </source>
</evidence>
<keyword evidence="8 15" id="KW-0479">Metal-binding</keyword>